<dbReference type="EMBL" id="BAAFRS010000301">
    <property type="protein sequence ID" value="GAB1226685.1"/>
    <property type="molecule type" value="Genomic_DNA"/>
</dbReference>
<proteinExistence type="predicted"/>
<dbReference type="SUPFAM" id="SSF55469">
    <property type="entry name" value="FMN-dependent nitroreductase-like"/>
    <property type="match status" value="2"/>
</dbReference>
<feature type="domain" description="Putative nitroreductase TM1586" evidence="1">
    <location>
        <begin position="13"/>
        <end position="237"/>
    </location>
</feature>
<dbReference type="Pfam" id="PF14512">
    <property type="entry name" value="TM1586_NiRdase"/>
    <property type="match status" value="1"/>
</dbReference>
<dbReference type="Gene3D" id="3.40.109.30">
    <property type="entry name" value="putative nitroreductase (tm1586), domain 2"/>
    <property type="match status" value="1"/>
</dbReference>
<organism evidence="2 3">
    <name type="scientific">Entamoeba nuttalli</name>
    <dbReference type="NCBI Taxonomy" id="412467"/>
    <lineage>
        <taxon>Eukaryota</taxon>
        <taxon>Amoebozoa</taxon>
        <taxon>Evosea</taxon>
        <taxon>Archamoebae</taxon>
        <taxon>Mastigamoebida</taxon>
        <taxon>Entamoebidae</taxon>
        <taxon>Entamoeba</taxon>
    </lineage>
</organism>
<sequence length="279" mass="32070">MSIANGIDFKQLNERLLERKSIRTYGDKYPTSEQVKEIETFIKTLNEIETPFKGQVRLCLQTEDFSFIKTFGFITGSKYWIYGVIPLNNVSALKQFGYLFQLLVLKCTSLGLSTVWLGGTFTVSAFNVLQYDKNKEFIPCVSPVGFNGNGNEFLARTIGSRSRKLWNELFYWNSFNTPLTKELLQSPFNENIFESIRWAPSARNLQEWRIVLTDQNQLHFFTVDSSWKEIDLGICVAQATVVLEANDIKGEWIVLDSHELINSLHATDLQYVISFIAQK</sequence>
<protein>
    <recommendedName>
        <fullName evidence="1">Putative nitroreductase TM1586 domain-containing protein</fullName>
    </recommendedName>
</protein>
<reference evidence="2 3" key="1">
    <citation type="journal article" date="2019" name="PLoS Negl. Trop. Dis.">
        <title>Whole genome sequencing of Entamoeba nuttalli reveals mammalian host-related molecular signatures and a novel octapeptide-repeat surface protein.</title>
        <authorList>
            <person name="Tanaka M."/>
            <person name="Makiuchi T."/>
            <person name="Komiyama T."/>
            <person name="Shiina T."/>
            <person name="Osaki K."/>
            <person name="Tachibana H."/>
        </authorList>
    </citation>
    <scope>NUCLEOTIDE SEQUENCE [LARGE SCALE GENOMIC DNA]</scope>
    <source>
        <strain evidence="2 3">P19-061405</strain>
    </source>
</reference>
<evidence type="ECO:0000313" key="2">
    <source>
        <dbReference type="EMBL" id="GAB1226685.1"/>
    </source>
</evidence>
<evidence type="ECO:0000313" key="3">
    <source>
        <dbReference type="Proteomes" id="UP001628156"/>
    </source>
</evidence>
<gene>
    <name evidence="2" type="ORF">ENUP19_0301G0027</name>
</gene>
<name>A0ABQ0DV15_9EUKA</name>
<evidence type="ECO:0000259" key="1">
    <source>
        <dbReference type="Pfam" id="PF14512"/>
    </source>
</evidence>
<dbReference type="InterPro" id="IPR000415">
    <property type="entry name" value="Nitroreductase-like"/>
</dbReference>
<keyword evidence="3" id="KW-1185">Reference proteome</keyword>
<dbReference type="Proteomes" id="UP001628156">
    <property type="component" value="Unassembled WGS sequence"/>
</dbReference>
<accession>A0ABQ0DV15</accession>
<dbReference type="InterPro" id="IPR029478">
    <property type="entry name" value="TM1586_NiRdase"/>
</dbReference>
<comment type="caution">
    <text evidence="2">The sequence shown here is derived from an EMBL/GenBank/DDBJ whole genome shotgun (WGS) entry which is preliminary data.</text>
</comment>
<dbReference type="Gene3D" id="3.40.109.10">
    <property type="entry name" value="NADH Oxidase"/>
    <property type="match status" value="1"/>
</dbReference>